<gene>
    <name evidence="1" type="ORF">SCLCIDRAFT_38540</name>
</gene>
<proteinExistence type="predicted"/>
<organism evidence="1 2">
    <name type="scientific">Scleroderma citrinum Foug A</name>
    <dbReference type="NCBI Taxonomy" id="1036808"/>
    <lineage>
        <taxon>Eukaryota</taxon>
        <taxon>Fungi</taxon>
        <taxon>Dikarya</taxon>
        <taxon>Basidiomycota</taxon>
        <taxon>Agaricomycotina</taxon>
        <taxon>Agaricomycetes</taxon>
        <taxon>Agaricomycetidae</taxon>
        <taxon>Boletales</taxon>
        <taxon>Sclerodermatineae</taxon>
        <taxon>Sclerodermataceae</taxon>
        <taxon>Scleroderma</taxon>
    </lineage>
</organism>
<accession>A0A0C3DU05</accession>
<evidence type="ECO:0000313" key="2">
    <source>
        <dbReference type="Proteomes" id="UP000053989"/>
    </source>
</evidence>
<reference evidence="2" key="2">
    <citation type="submission" date="2015-01" db="EMBL/GenBank/DDBJ databases">
        <title>Evolutionary Origins and Diversification of the Mycorrhizal Mutualists.</title>
        <authorList>
            <consortium name="DOE Joint Genome Institute"/>
            <consortium name="Mycorrhizal Genomics Consortium"/>
            <person name="Kohler A."/>
            <person name="Kuo A."/>
            <person name="Nagy L.G."/>
            <person name="Floudas D."/>
            <person name="Copeland A."/>
            <person name="Barry K.W."/>
            <person name="Cichocki N."/>
            <person name="Veneault-Fourrey C."/>
            <person name="LaButti K."/>
            <person name="Lindquist E.A."/>
            <person name="Lipzen A."/>
            <person name="Lundell T."/>
            <person name="Morin E."/>
            <person name="Murat C."/>
            <person name="Riley R."/>
            <person name="Ohm R."/>
            <person name="Sun H."/>
            <person name="Tunlid A."/>
            <person name="Henrissat B."/>
            <person name="Grigoriev I.V."/>
            <person name="Hibbett D.S."/>
            <person name="Martin F."/>
        </authorList>
    </citation>
    <scope>NUCLEOTIDE SEQUENCE [LARGE SCALE GENOMIC DNA]</scope>
    <source>
        <strain evidence="2">Foug A</strain>
    </source>
</reference>
<keyword evidence="2" id="KW-1185">Reference proteome</keyword>
<feature type="non-terminal residue" evidence="1">
    <location>
        <position position="1"/>
    </location>
</feature>
<feature type="non-terminal residue" evidence="1">
    <location>
        <position position="54"/>
    </location>
</feature>
<evidence type="ECO:0008006" key="3">
    <source>
        <dbReference type="Google" id="ProtNLM"/>
    </source>
</evidence>
<protein>
    <recommendedName>
        <fullName evidence="3">DDE Tnp4 domain-containing protein</fullName>
    </recommendedName>
</protein>
<dbReference type="AlphaFoldDB" id="A0A0C3DU05"/>
<dbReference type="EMBL" id="KN822073">
    <property type="protein sequence ID" value="KIM59451.1"/>
    <property type="molecule type" value="Genomic_DNA"/>
</dbReference>
<dbReference type="Proteomes" id="UP000053989">
    <property type="component" value="Unassembled WGS sequence"/>
</dbReference>
<evidence type="ECO:0000313" key="1">
    <source>
        <dbReference type="EMBL" id="KIM59451.1"/>
    </source>
</evidence>
<dbReference type="STRING" id="1036808.A0A0C3DU05"/>
<sequence length="54" mass="6115">HSSAQNVIKQIFGVLKCCFRILLLAPEYNIEIQAHIPAALCTIHNFIRIHDGDE</sequence>
<dbReference type="OrthoDB" id="2684964at2759"/>
<dbReference type="InParanoid" id="A0A0C3DU05"/>
<name>A0A0C3DU05_9AGAM</name>
<reference evidence="1 2" key="1">
    <citation type="submission" date="2014-04" db="EMBL/GenBank/DDBJ databases">
        <authorList>
            <consortium name="DOE Joint Genome Institute"/>
            <person name="Kuo A."/>
            <person name="Kohler A."/>
            <person name="Nagy L.G."/>
            <person name="Floudas D."/>
            <person name="Copeland A."/>
            <person name="Barry K.W."/>
            <person name="Cichocki N."/>
            <person name="Veneault-Fourrey C."/>
            <person name="LaButti K."/>
            <person name="Lindquist E.A."/>
            <person name="Lipzen A."/>
            <person name="Lundell T."/>
            <person name="Morin E."/>
            <person name="Murat C."/>
            <person name="Sun H."/>
            <person name="Tunlid A."/>
            <person name="Henrissat B."/>
            <person name="Grigoriev I.V."/>
            <person name="Hibbett D.S."/>
            <person name="Martin F."/>
            <person name="Nordberg H.P."/>
            <person name="Cantor M.N."/>
            <person name="Hua S.X."/>
        </authorList>
    </citation>
    <scope>NUCLEOTIDE SEQUENCE [LARGE SCALE GENOMIC DNA]</scope>
    <source>
        <strain evidence="1 2">Foug A</strain>
    </source>
</reference>
<dbReference type="HOGENOM" id="CLU_183425_1_0_1"/>